<keyword evidence="3" id="KW-1185">Reference proteome</keyword>
<dbReference type="EMBL" id="KZ999600">
    <property type="protein sequence ID" value="RKO84915.1"/>
    <property type="molecule type" value="Genomic_DNA"/>
</dbReference>
<accession>A0A4P9W0R0</accession>
<feature type="compositionally biased region" description="Pro residues" evidence="1">
    <location>
        <begin position="163"/>
        <end position="174"/>
    </location>
</feature>
<reference evidence="3" key="1">
    <citation type="journal article" date="2018" name="Nat. Microbiol.">
        <title>Leveraging single-cell genomics to expand the fungal tree of life.</title>
        <authorList>
            <person name="Ahrendt S.R."/>
            <person name="Quandt C.A."/>
            <person name="Ciobanu D."/>
            <person name="Clum A."/>
            <person name="Salamov A."/>
            <person name="Andreopoulos B."/>
            <person name="Cheng J.F."/>
            <person name="Woyke T."/>
            <person name="Pelin A."/>
            <person name="Henrissat B."/>
            <person name="Reynolds N.K."/>
            <person name="Benny G.L."/>
            <person name="Smith M.E."/>
            <person name="James T.Y."/>
            <person name="Grigoriev I.V."/>
        </authorList>
    </citation>
    <scope>NUCLEOTIDE SEQUENCE [LARGE SCALE GENOMIC DNA]</scope>
</reference>
<feature type="compositionally biased region" description="Basic and acidic residues" evidence="1">
    <location>
        <begin position="196"/>
        <end position="208"/>
    </location>
</feature>
<evidence type="ECO:0000256" key="1">
    <source>
        <dbReference type="SAM" id="MobiDB-lite"/>
    </source>
</evidence>
<evidence type="ECO:0000313" key="3">
    <source>
        <dbReference type="Proteomes" id="UP000269721"/>
    </source>
</evidence>
<dbReference type="Proteomes" id="UP000269721">
    <property type="component" value="Unassembled WGS sequence"/>
</dbReference>
<evidence type="ECO:0000313" key="2">
    <source>
        <dbReference type="EMBL" id="RKO84915.1"/>
    </source>
</evidence>
<gene>
    <name evidence="2" type="ORF">BDK51DRAFT_48277</name>
</gene>
<dbReference type="AlphaFoldDB" id="A0A4P9W0R0"/>
<organism evidence="2 3">
    <name type="scientific">Blyttiomyces helicus</name>
    <dbReference type="NCBI Taxonomy" id="388810"/>
    <lineage>
        <taxon>Eukaryota</taxon>
        <taxon>Fungi</taxon>
        <taxon>Fungi incertae sedis</taxon>
        <taxon>Chytridiomycota</taxon>
        <taxon>Chytridiomycota incertae sedis</taxon>
        <taxon>Chytridiomycetes</taxon>
        <taxon>Chytridiomycetes incertae sedis</taxon>
        <taxon>Blyttiomyces</taxon>
    </lineage>
</organism>
<name>A0A4P9W0R0_9FUNG</name>
<feature type="compositionally biased region" description="Pro residues" evidence="1">
    <location>
        <begin position="97"/>
        <end position="107"/>
    </location>
</feature>
<protein>
    <submittedName>
        <fullName evidence="2">Uncharacterized protein</fullName>
    </submittedName>
</protein>
<sequence>MYVLLTQQKRRYCSLIERMNEDNKRKQVEIDHLRSDMAMVRRALSVAGLQLDLKELHLFAAPQGAVGVVQPPAAAGVLPPIGRAAEAEECALSRSPTPHPPSSPPPASTSSVETAHSSSPRRSSARSRTASDGSTLIDDGGNRPTWPTTTTSPVEEPDNARCPLPPIRSRPPGPDVVVNGSKPRTKWMRRVQGAKAVREKQWKELRER</sequence>
<dbReference type="OrthoDB" id="2155209at2759"/>
<feature type="region of interest" description="Disordered" evidence="1">
    <location>
        <begin position="88"/>
        <end position="208"/>
    </location>
</feature>
<feature type="compositionally biased region" description="Low complexity" evidence="1">
    <location>
        <begin position="108"/>
        <end position="135"/>
    </location>
</feature>
<proteinExistence type="predicted"/>